<evidence type="ECO:0000256" key="5">
    <source>
        <dbReference type="ARBA" id="ARBA00022679"/>
    </source>
</evidence>
<comment type="pathway">
    <text evidence="2 13">tRNA modification; tRNA-queuosine biosynthesis.</text>
</comment>
<dbReference type="Pfam" id="PF02547">
    <property type="entry name" value="Queuosine_synth"/>
    <property type="match status" value="1"/>
</dbReference>
<evidence type="ECO:0000256" key="10">
    <source>
        <dbReference type="ARBA" id="ARBA00066503"/>
    </source>
</evidence>
<dbReference type="eggNOG" id="COG0809">
    <property type="taxonomic scope" value="Bacteria"/>
</dbReference>
<dbReference type="UniPathway" id="UPA00392"/>
<name>U7D6F1_9BACT</name>
<dbReference type="STRING" id="1313304.CALK_1949"/>
<evidence type="ECO:0000256" key="6">
    <source>
        <dbReference type="ARBA" id="ARBA00022691"/>
    </source>
</evidence>
<evidence type="ECO:0000256" key="11">
    <source>
        <dbReference type="ARBA" id="ARBA00069325"/>
    </source>
</evidence>
<dbReference type="PANTHER" id="PTHR30307">
    <property type="entry name" value="S-ADENOSYLMETHIONINE:TRNA RIBOSYLTRANSFERASE-ISOMERASE"/>
    <property type="match status" value="1"/>
</dbReference>
<dbReference type="EMBL" id="ASJR01000018">
    <property type="protein sequence ID" value="ERP31151.1"/>
    <property type="molecule type" value="Genomic_DNA"/>
</dbReference>
<dbReference type="FunFam" id="3.40.1780.10:FF:000001">
    <property type="entry name" value="S-adenosylmethionine:tRNA ribosyltransferase-isomerase"/>
    <property type="match status" value="1"/>
</dbReference>
<keyword evidence="5 13" id="KW-0808">Transferase</keyword>
<dbReference type="Proteomes" id="UP000017148">
    <property type="component" value="Unassembled WGS sequence"/>
</dbReference>
<dbReference type="Gene3D" id="3.40.1780.10">
    <property type="entry name" value="QueA-like"/>
    <property type="match status" value="1"/>
</dbReference>
<organism evidence="14 15">
    <name type="scientific">Chitinivibrio alkaliphilus ACht1</name>
    <dbReference type="NCBI Taxonomy" id="1313304"/>
    <lineage>
        <taxon>Bacteria</taxon>
        <taxon>Pseudomonadati</taxon>
        <taxon>Fibrobacterota</taxon>
        <taxon>Chitinivibrionia</taxon>
        <taxon>Chitinivibrionales</taxon>
        <taxon>Chitinivibrionaceae</taxon>
        <taxon>Chitinivibrio</taxon>
    </lineage>
</organism>
<protein>
    <recommendedName>
        <fullName evidence="11 13">S-adenosylmethionine:tRNA ribosyltransferase-isomerase</fullName>
        <ecNumber evidence="10 13">2.4.99.17</ecNumber>
    </recommendedName>
    <alternativeName>
        <fullName evidence="12 13">Queuosine biosynthesis protein QueA</fullName>
    </alternativeName>
</protein>
<keyword evidence="4 13" id="KW-0963">Cytoplasm</keyword>
<evidence type="ECO:0000256" key="13">
    <source>
        <dbReference type="HAMAP-Rule" id="MF_00113"/>
    </source>
</evidence>
<evidence type="ECO:0000313" key="15">
    <source>
        <dbReference type="Proteomes" id="UP000017148"/>
    </source>
</evidence>
<evidence type="ECO:0000256" key="3">
    <source>
        <dbReference type="ARBA" id="ARBA00011245"/>
    </source>
</evidence>
<gene>
    <name evidence="13" type="primary">queA</name>
    <name evidence="14" type="ORF">CALK_1949</name>
</gene>
<keyword evidence="14" id="KW-0413">Isomerase</keyword>
<dbReference type="NCBIfam" id="TIGR00113">
    <property type="entry name" value="queA"/>
    <property type="match status" value="1"/>
</dbReference>
<evidence type="ECO:0000313" key="14">
    <source>
        <dbReference type="EMBL" id="ERP31151.1"/>
    </source>
</evidence>
<comment type="similarity">
    <text evidence="9 13">Belongs to the QueA family.</text>
</comment>
<dbReference type="GO" id="GO:0005737">
    <property type="term" value="C:cytoplasm"/>
    <property type="evidence" value="ECO:0007669"/>
    <property type="project" value="UniProtKB-SubCell"/>
</dbReference>
<dbReference type="Gene3D" id="2.40.10.240">
    <property type="entry name" value="QueA-like"/>
    <property type="match status" value="1"/>
</dbReference>
<dbReference type="SUPFAM" id="SSF111337">
    <property type="entry name" value="QueA-like"/>
    <property type="match status" value="1"/>
</dbReference>
<evidence type="ECO:0000256" key="9">
    <source>
        <dbReference type="ARBA" id="ARBA00061210"/>
    </source>
</evidence>
<dbReference type="GO" id="GO:0008616">
    <property type="term" value="P:tRNA queuosine(34) biosynthetic process"/>
    <property type="evidence" value="ECO:0007669"/>
    <property type="project" value="UniProtKB-UniRule"/>
</dbReference>
<dbReference type="GO" id="GO:0051075">
    <property type="term" value="F:S-adenosylmethionine:tRNA ribosyltransferase-isomerase activity"/>
    <property type="evidence" value="ECO:0007669"/>
    <property type="project" value="UniProtKB-EC"/>
</dbReference>
<dbReference type="PANTHER" id="PTHR30307:SF0">
    <property type="entry name" value="S-ADENOSYLMETHIONINE:TRNA RIBOSYLTRANSFERASE-ISOMERASE"/>
    <property type="match status" value="1"/>
</dbReference>
<accession>U7D6F1</accession>
<dbReference type="RefSeq" id="WP_022637370.1">
    <property type="nucleotide sequence ID" value="NZ_ASJR01000018.1"/>
</dbReference>
<evidence type="ECO:0000256" key="4">
    <source>
        <dbReference type="ARBA" id="ARBA00022490"/>
    </source>
</evidence>
<comment type="caution">
    <text evidence="14">The sequence shown here is derived from an EMBL/GenBank/DDBJ whole genome shotgun (WGS) entry which is preliminary data.</text>
</comment>
<dbReference type="InterPro" id="IPR036100">
    <property type="entry name" value="QueA_sf"/>
</dbReference>
<dbReference type="HAMAP" id="MF_00113">
    <property type="entry name" value="QueA"/>
    <property type="match status" value="1"/>
</dbReference>
<comment type="function">
    <text evidence="13">Transfers and isomerizes the ribose moiety from AdoMet to the 7-aminomethyl group of 7-deazaguanine (preQ1-tRNA) to give epoxyqueuosine (oQ-tRNA).</text>
</comment>
<dbReference type="NCBIfam" id="NF001140">
    <property type="entry name" value="PRK00147.1"/>
    <property type="match status" value="1"/>
</dbReference>
<dbReference type="AlphaFoldDB" id="U7D6F1"/>
<evidence type="ECO:0000256" key="8">
    <source>
        <dbReference type="ARBA" id="ARBA00052751"/>
    </source>
</evidence>
<sequence>MLKTSDFDYILPSTLIATRPLEDRASARMMVLPRRNKEQIHATFADLPRFLRKGDRLVFNDTRVIPGRVFAHRSTGASVEILFTEPCDSHTWKALVRPGRKMRVGDEVLLGNAQITVQEILPDGLRVLRATQPIKELMDVHGEMPIPPYMERHADEKDKQTYQTVYAKNAGAVAAPTAGLHFTTELLQELTDAGVDSTYITLHVGVGTFRPVSEENPLDHPMHSEYFHISPEAVEEIEETRRAGGRIIAVGTTVVRALEAASQGGSLESGERSTNLMIMPGYTYQIVDGLITNFHLPRSTLLMLVSAFYSREALLSAYEEAIRHSYRFYSYGDGMLLI</sequence>
<evidence type="ECO:0000256" key="12">
    <source>
        <dbReference type="ARBA" id="ARBA00076160"/>
    </source>
</evidence>
<evidence type="ECO:0000256" key="2">
    <source>
        <dbReference type="ARBA" id="ARBA00004691"/>
    </source>
</evidence>
<evidence type="ECO:0000256" key="1">
    <source>
        <dbReference type="ARBA" id="ARBA00004496"/>
    </source>
</evidence>
<dbReference type="InterPro" id="IPR042118">
    <property type="entry name" value="QueA_dom1"/>
</dbReference>
<comment type="catalytic activity">
    <reaction evidence="8 13">
        <text>7-aminomethyl-7-carbaguanosine(34) in tRNA + S-adenosyl-L-methionine = epoxyqueuosine(34) in tRNA + adenine + L-methionine + 2 H(+)</text>
        <dbReference type="Rhea" id="RHEA:32155"/>
        <dbReference type="Rhea" id="RHEA-COMP:10342"/>
        <dbReference type="Rhea" id="RHEA-COMP:18582"/>
        <dbReference type="ChEBI" id="CHEBI:15378"/>
        <dbReference type="ChEBI" id="CHEBI:16708"/>
        <dbReference type="ChEBI" id="CHEBI:57844"/>
        <dbReference type="ChEBI" id="CHEBI:59789"/>
        <dbReference type="ChEBI" id="CHEBI:82833"/>
        <dbReference type="ChEBI" id="CHEBI:194443"/>
        <dbReference type="EC" id="2.4.99.17"/>
    </reaction>
</comment>
<dbReference type="InterPro" id="IPR003699">
    <property type="entry name" value="QueA"/>
</dbReference>
<comment type="subunit">
    <text evidence="3 13">Monomer.</text>
</comment>
<comment type="subcellular location">
    <subcellularLocation>
        <location evidence="1 13">Cytoplasm</location>
    </subcellularLocation>
</comment>
<dbReference type="PATRIC" id="fig|1313304.3.peg.1854"/>
<dbReference type="EC" id="2.4.99.17" evidence="10 13"/>
<reference evidence="14 15" key="1">
    <citation type="journal article" date="2013" name="Environ. Microbiol.">
        <title>Genome analysis of Chitinivibrio alkaliphilus gen. nov., sp. nov., a novel extremely haloalkaliphilic anaerobic chitinolytic bacterium from the candidate phylum Termite Group 3.</title>
        <authorList>
            <person name="Sorokin D.Y."/>
            <person name="Gumerov V.M."/>
            <person name="Rakitin A.L."/>
            <person name="Beletsky A.V."/>
            <person name="Damste J.S."/>
            <person name="Muyzer G."/>
            <person name="Mardanov A.V."/>
            <person name="Ravin N.V."/>
        </authorList>
    </citation>
    <scope>NUCLEOTIDE SEQUENCE [LARGE SCALE GENOMIC DNA]</scope>
    <source>
        <strain evidence="14 15">ACht1</strain>
    </source>
</reference>
<evidence type="ECO:0000256" key="7">
    <source>
        <dbReference type="ARBA" id="ARBA00022785"/>
    </source>
</evidence>
<keyword evidence="6 13" id="KW-0949">S-adenosyl-L-methionine</keyword>
<keyword evidence="7 13" id="KW-0671">Queuosine biosynthesis</keyword>
<keyword evidence="15" id="KW-1185">Reference proteome</keyword>
<dbReference type="InterPro" id="IPR042119">
    <property type="entry name" value="QueA_dom2"/>
</dbReference>
<proteinExistence type="inferred from homology"/>